<dbReference type="InterPro" id="IPR051625">
    <property type="entry name" value="Signaling_Regulatory_Domain"/>
</dbReference>
<dbReference type="OrthoDB" id="1893551at2759"/>
<dbReference type="InterPro" id="IPR036770">
    <property type="entry name" value="Ankyrin_rpt-contain_sf"/>
</dbReference>
<evidence type="ECO:0000259" key="4">
    <source>
        <dbReference type="PROSITE" id="PS50097"/>
    </source>
</evidence>
<dbReference type="SUPFAM" id="SSF48403">
    <property type="entry name" value="Ankyrin repeat"/>
    <property type="match status" value="1"/>
</dbReference>
<keyword evidence="6" id="KW-1185">Reference proteome</keyword>
<feature type="compositionally biased region" description="Acidic residues" evidence="3">
    <location>
        <begin position="189"/>
        <end position="199"/>
    </location>
</feature>
<dbReference type="InterPro" id="IPR000210">
    <property type="entry name" value="BTB/POZ_dom"/>
</dbReference>
<dbReference type="InterPro" id="IPR009091">
    <property type="entry name" value="RCC1/BLIP-II"/>
</dbReference>
<evidence type="ECO:0000256" key="1">
    <source>
        <dbReference type="ARBA" id="ARBA00022737"/>
    </source>
</evidence>
<dbReference type="RefSeq" id="XP_040710817.1">
    <property type="nucleotide sequence ID" value="XM_040856869.1"/>
</dbReference>
<feature type="repeat" description="RCC1" evidence="2">
    <location>
        <begin position="309"/>
        <end position="361"/>
    </location>
</feature>
<dbReference type="SUPFAM" id="SSF50985">
    <property type="entry name" value="RCC1/BLIP-II"/>
    <property type="match status" value="1"/>
</dbReference>
<accession>A0A1Y2DED6</accession>
<feature type="compositionally biased region" description="Basic and acidic residues" evidence="3">
    <location>
        <begin position="1511"/>
        <end position="1537"/>
    </location>
</feature>
<feature type="domain" description="BTB" evidence="4">
    <location>
        <begin position="897"/>
        <end position="970"/>
    </location>
</feature>
<dbReference type="Pfam" id="PF13540">
    <property type="entry name" value="RCC1_2"/>
    <property type="match status" value="1"/>
</dbReference>
<dbReference type="PROSITE" id="PS50012">
    <property type="entry name" value="RCC1_3"/>
    <property type="match status" value="3"/>
</dbReference>
<feature type="region of interest" description="Disordered" evidence="3">
    <location>
        <begin position="1123"/>
        <end position="1171"/>
    </location>
</feature>
<name>A0A1Y2DED6_9PEZI</name>
<dbReference type="EMBL" id="MCFJ01000019">
    <property type="protein sequence ID" value="ORY57567.1"/>
    <property type="molecule type" value="Genomic_DNA"/>
</dbReference>
<organism evidence="5 6">
    <name type="scientific">Pseudomassariella vexata</name>
    <dbReference type="NCBI Taxonomy" id="1141098"/>
    <lineage>
        <taxon>Eukaryota</taxon>
        <taxon>Fungi</taxon>
        <taxon>Dikarya</taxon>
        <taxon>Ascomycota</taxon>
        <taxon>Pezizomycotina</taxon>
        <taxon>Sordariomycetes</taxon>
        <taxon>Xylariomycetidae</taxon>
        <taxon>Amphisphaeriales</taxon>
        <taxon>Pseudomassariaceae</taxon>
        <taxon>Pseudomassariella</taxon>
    </lineage>
</organism>
<gene>
    <name evidence="5" type="ORF">BCR38DRAFT_354310</name>
</gene>
<dbReference type="STRING" id="1141098.A0A1Y2DED6"/>
<evidence type="ECO:0000313" key="6">
    <source>
        <dbReference type="Proteomes" id="UP000193689"/>
    </source>
</evidence>
<proteinExistence type="predicted"/>
<feature type="region of interest" description="Disordered" evidence="3">
    <location>
        <begin position="35"/>
        <end position="65"/>
    </location>
</feature>
<feature type="compositionally biased region" description="Polar residues" evidence="3">
    <location>
        <begin position="1395"/>
        <end position="1404"/>
    </location>
</feature>
<dbReference type="GeneID" id="63773081"/>
<dbReference type="InterPro" id="IPR000408">
    <property type="entry name" value="Reg_chr_condens"/>
</dbReference>
<feature type="region of interest" description="Disordered" evidence="3">
    <location>
        <begin position="1277"/>
        <end position="1458"/>
    </location>
</feature>
<evidence type="ECO:0000256" key="3">
    <source>
        <dbReference type="SAM" id="MobiDB-lite"/>
    </source>
</evidence>
<dbReference type="PRINTS" id="PR00633">
    <property type="entry name" value="RCCNDNSATION"/>
</dbReference>
<comment type="caution">
    <text evidence="5">The sequence shown here is derived from an EMBL/GenBank/DDBJ whole genome shotgun (WGS) entry which is preliminary data.</text>
</comment>
<dbReference type="Gene3D" id="3.30.710.10">
    <property type="entry name" value="Potassium Channel Kv1.1, Chain A"/>
    <property type="match status" value="1"/>
</dbReference>
<dbReference type="Proteomes" id="UP000193689">
    <property type="component" value="Unassembled WGS sequence"/>
</dbReference>
<feature type="repeat" description="RCC1" evidence="2">
    <location>
        <begin position="362"/>
        <end position="422"/>
    </location>
</feature>
<dbReference type="InParanoid" id="A0A1Y2DED6"/>
<dbReference type="Gene3D" id="2.130.10.30">
    <property type="entry name" value="Regulator of chromosome condensation 1/beta-lactamase-inhibitor protein II"/>
    <property type="match status" value="1"/>
</dbReference>
<evidence type="ECO:0000313" key="5">
    <source>
        <dbReference type="EMBL" id="ORY57567.1"/>
    </source>
</evidence>
<keyword evidence="1" id="KW-0677">Repeat</keyword>
<reference evidence="5 6" key="1">
    <citation type="submission" date="2016-07" db="EMBL/GenBank/DDBJ databases">
        <title>Pervasive Adenine N6-methylation of Active Genes in Fungi.</title>
        <authorList>
            <consortium name="DOE Joint Genome Institute"/>
            <person name="Mondo S.J."/>
            <person name="Dannebaum R.O."/>
            <person name="Kuo R.C."/>
            <person name="Labutti K."/>
            <person name="Haridas S."/>
            <person name="Kuo A."/>
            <person name="Salamov A."/>
            <person name="Ahrendt S.R."/>
            <person name="Lipzen A."/>
            <person name="Sullivan W."/>
            <person name="Andreopoulos W.B."/>
            <person name="Clum A."/>
            <person name="Lindquist E."/>
            <person name="Daum C."/>
            <person name="Ramamoorthy G.K."/>
            <person name="Gryganskyi A."/>
            <person name="Culley D."/>
            <person name="Magnuson J.K."/>
            <person name="James T.Y."/>
            <person name="O'Malley M.A."/>
            <person name="Stajich J.E."/>
            <person name="Spatafora J.W."/>
            <person name="Visel A."/>
            <person name="Grigoriev I.V."/>
        </authorList>
    </citation>
    <scope>NUCLEOTIDE SEQUENCE [LARGE SCALE GENOMIC DNA]</scope>
    <source>
        <strain evidence="5 6">CBS 129021</strain>
    </source>
</reference>
<evidence type="ECO:0000256" key="2">
    <source>
        <dbReference type="PROSITE-ProRule" id="PRU00235"/>
    </source>
</evidence>
<feature type="compositionally biased region" description="Polar residues" evidence="3">
    <location>
        <begin position="1236"/>
        <end position="1255"/>
    </location>
</feature>
<dbReference type="PROSITE" id="PS50097">
    <property type="entry name" value="BTB"/>
    <property type="match status" value="1"/>
</dbReference>
<dbReference type="InterPro" id="IPR002110">
    <property type="entry name" value="Ankyrin_rpt"/>
</dbReference>
<sequence length="1586" mass="173838">MSHLLWKYYWENDVDKFRAFLGPVGYSQNAAYQSKSPGAGVGSPGACGSSPRVATKSRKVSAHGTPGALLKTDINGRDHAGLTLLLRAASSTSPNAPAFAEALIEHPAIDLYVQDAESGWNALHRALYHGNISIARLLLDKERRVFTESLGGNVPKVHRLIKAKDNEGNSPFDVYNATIALRSLHMAEDEVQSDDESESDATTGADERGGHVPKNHGLGSEIFTWGSNKNLTLGLGDQDDRQYPERVFLQRPEHLIQYFHDKHKGRGMEDSLASDSSEVPILTRNRPLNVQDVILSKLHSAILTTDPISNLYICGIGRGGRLGLGDENTQFTFKPVLGALMDKKVVHVALGTSHSMAITSTGELFTWGSNTFGQLGYVLPPPLKADEEPRAETPRQVFGPLKKEAVVGVAASSIHSVCHTGSSLYCWGKNVGQLALMDADSRSLEVQTIPRRVAATLLSSHSSIVMVSAIDGATTVLFEDRTVCVFTNFGYNMVKFPFYDGFTNAPLQRSGKFSLSSRYDPGRREIRSITSGGDTIAALTGSGDVFTMSLNRRVEASLPATAMSTTNPAKIKDSLNPPQLIWSSRKDGAKSVAVGENGSVMIATQSGAVWHRIKRTKAKDTKVFVGGADNRRKDFKFQRVPYITGVSAVRSSTFGAFAAIRKDCDVTRDQIEVDEQTLWDDLAPLCCLRGFKAHNSKTRENNDTWKFQNPAVLRDRDDIDLLAYQVLTSTDLEGDLRTHLRDWGYVNDNLGTVVCTSSVPDIQVPVHSWVLSARSPILRLGLQKAWEDGSYNLAECLTISQKEATTVIEFATIDVITLLNFVVYSYVDTLIPAWNFTRQSPPLAYRYRQIRTEIMKVSAKLGMTMLEQDVRAMRKPSRSMDQDYKKAIEDPTFFEDGDVLLQLDGDAIPVHSAMLCQRCPFFQGLFNGRSAGAWLDARRAALDVSDKVPIDLSHFDPEAFNFVLQHLYSDCEDFFNDVVTESIDDFSEILLDVMSIANELMLDRLSQICQRTLGRFVNTRNVAHLLNLVSPCSVTEFKDKGLEYLTLSMETMLENHLLDGLDRDLLLELDAVARDNQLTRCPFVRSGRTELLLHERHPSLVEDILEERACRVRELAYKTNQREEGKKLSSSFKTRFGSMDDLTSSPPADKSRQKLKAARNAPFSPNLKPKASQAELIFDMDEEATGSSMPPSPRPLEGGLRAELDQLPQLPESWHSKGKGIQAPGVATGSPILAMPSTSLSESPNNLTRQVSQGGNPWHSALPTSRLDLREIMTELRPTRSSLSDGLAAEKKDAAAKATPQKMSQKERKKFLQQQAEKAARQESQIPQQSQTPWAKVGEKDGSPSPWLGTAAAAPKPSPKGVLNGESKSLLAPSGAKPLIPVETRSISIPRRTVSPDTRFSGQNRSGSSTPRGPSTSHINRGIHIAKARPSQAASVPPAALEKNKPLIPHSKSYIPKAPKQDESFLGLGLADIIDLQQRELEDVKEAAAVRSLQDIQQEQAFEQWWAQECKRTHEEEEARKAREKAKGEKKEGDGGSRRGRGGKSKGGPGRDRGVAAANAGTANVAGVSPGGGSRGKARGNKGAKA</sequence>
<dbReference type="InterPro" id="IPR011333">
    <property type="entry name" value="SKP1/BTB/POZ_sf"/>
</dbReference>
<feature type="compositionally biased region" description="Low complexity" evidence="3">
    <location>
        <begin position="1555"/>
        <end position="1568"/>
    </location>
</feature>
<feature type="region of interest" description="Disordered" evidence="3">
    <location>
        <begin position="187"/>
        <end position="213"/>
    </location>
</feature>
<feature type="compositionally biased region" description="Low complexity" evidence="3">
    <location>
        <begin position="1405"/>
        <end position="1417"/>
    </location>
</feature>
<feature type="repeat" description="RCC1" evidence="2">
    <location>
        <begin position="220"/>
        <end position="306"/>
    </location>
</feature>
<dbReference type="SMART" id="SM00248">
    <property type="entry name" value="ANK"/>
    <property type="match status" value="2"/>
</dbReference>
<protein>
    <recommendedName>
        <fullName evidence="4">BTB domain-containing protein</fullName>
    </recommendedName>
</protein>
<feature type="compositionally biased region" description="Basic residues" evidence="3">
    <location>
        <begin position="1576"/>
        <end position="1586"/>
    </location>
</feature>
<dbReference type="SUPFAM" id="SSF54695">
    <property type="entry name" value="POZ domain"/>
    <property type="match status" value="1"/>
</dbReference>
<dbReference type="Pfam" id="PF00651">
    <property type="entry name" value="BTB"/>
    <property type="match status" value="1"/>
</dbReference>
<dbReference type="SMART" id="SM00225">
    <property type="entry name" value="BTB"/>
    <property type="match status" value="1"/>
</dbReference>
<feature type="compositionally biased region" description="Polar residues" evidence="3">
    <location>
        <begin position="1312"/>
        <end position="1333"/>
    </location>
</feature>
<dbReference type="PANTHER" id="PTHR22872">
    <property type="entry name" value="BTK-BINDING PROTEIN-RELATED"/>
    <property type="match status" value="1"/>
</dbReference>
<dbReference type="Pfam" id="PF12796">
    <property type="entry name" value="Ank_2"/>
    <property type="match status" value="1"/>
</dbReference>
<feature type="region of interest" description="Disordered" evidence="3">
    <location>
        <begin position="1511"/>
        <end position="1586"/>
    </location>
</feature>
<feature type="region of interest" description="Disordered" evidence="3">
    <location>
        <begin position="1211"/>
        <end position="1263"/>
    </location>
</feature>
<dbReference type="Gene3D" id="1.25.40.20">
    <property type="entry name" value="Ankyrin repeat-containing domain"/>
    <property type="match status" value="1"/>
</dbReference>
<dbReference type="PANTHER" id="PTHR22872:SF2">
    <property type="entry name" value="INHIBITOR OF BRUTON TYROSINE KINASE"/>
    <property type="match status" value="1"/>
</dbReference>